<dbReference type="Gene3D" id="3.80.10.10">
    <property type="entry name" value="Ribonuclease Inhibitor"/>
    <property type="match status" value="1"/>
</dbReference>
<dbReference type="AlphaFoldDB" id="A0A370U3J0"/>
<evidence type="ECO:0000313" key="2">
    <source>
        <dbReference type="EMBL" id="RDL42313.1"/>
    </source>
</evidence>
<dbReference type="RefSeq" id="XP_031874969.1">
    <property type="nucleotide sequence ID" value="XM_032010915.1"/>
</dbReference>
<feature type="signal peptide" evidence="1">
    <location>
        <begin position="1"/>
        <end position="22"/>
    </location>
</feature>
<dbReference type="EMBL" id="NPIC01000001">
    <property type="protein sequence ID" value="RDL42313.1"/>
    <property type="molecule type" value="Genomic_DNA"/>
</dbReference>
<keyword evidence="3" id="KW-1185">Reference proteome</keyword>
<accession>A0A370U3J0</accession>
<gene>
    <name evidence="2" type="ORF">BP5553_02292</name>
</gene>
<dbReference type="InterPro" id="IPR032675">
    <property type="entry name" value="LRR_dom_sf"/>
</dbReference>
<comment type="caution">
    <text evidence="2">The sequence shown here is derived from an EMBL/GenBank/DDBJ whole genome shotgun (WGS) entry which is preliminary data.</text>
</comment>
<proteinExistence type="predicted"/>
<protein>
    <recommendedName>
        <fullName evidence="4">F-box domain-containing protein</fullName>
    </recommendedName>
</protein>
<organism evidence="2 3">
    <name type="scientific">Venustampulla echinocandica</name>
    <dbReference type="NCBI Taxonomy" id="2656787"/>
    <lineage>
        <taxon>Eukaryota</taxon>
        <taxon>Fungi</taxon>
        <taxon>Dikarya</taxon>
        <taxon>Ascomycota</taxon>
        <taxon>Pezizomycotina</taxon>
        <taxon>Leotiomycetes</taxon>
        <taxon>Helotiales</taxon>
        <taxon>Pleuroascaceae</taxon>
        <taxon>Venustampulla</taxon>
    </lineage>
</organism>
<sequence length="560" mass="63911">MFSPRFFTLACAATVWIGLSAAWQKRPFTSKQLREIGYDPSFEGPLPYFGDPYADPSVYLLDIALTTSGDANKSHVYLKYLTGSDPNNSQISRRNIREVRIRGSPEIGDLSLVENVFSKLERLDRVYWEYPDGIPASILQSIEKNNPSCQIYYKHRDYYSSHNPNDGSEAWKFTHSPNLYSLKAEVIYGGKDNFHDLEFIFNVLSTAPNLKMLDLHLHHAGCVYGGANPYAFDFKSHPSVRFPPLEVLRLDGYQLEERTDAGYEWYFKGFGWGRRWARGEKGDGRTSLDAWREAMDWSHLHTLDILGQTNITLNTLRYDMELPALRNLTISAGWREFTNEETISLATYPANPLEAISLKDFDVKVGEDLLDRFSSNPASISELKHFSFGARSTDIGFLPQEKISKFISNSPKLEKLDLAIPRHVNMSTKYEPFKSFISSPTIQHLTLRFPSADDYEYEIADGSTSQFDYSSMEVSWADMDTEKGNIPDPLINKETAQGLFKSLRTAKKGDELKRLDLIVGNWDGRHGHKEYLLGEGIRMRVALWRCWVVGLEGMERCEGE</sequence>
<reference evidence="2 3" key="1">
    <citation type="journal article" date="2018" name="IMA Fungus">
        <title>IMA Genome-F 9: Draft genome sequence of Annulohypoxylon stygium, Aspergillus mulundensis, Berkeleyomyces basicola (syn. Thielaviopsis basicola), Ceratocystis smalleyi, two Cercospora beticola strains, Coleophoma cylindrospora, Fusarium fracticaudum, Phialophora cf. hyalina, and Morchella septimelata.</title>
        <authorList>
            <person name="Wingfield B.D."/>
            <person name="Bills G.F."/>
            <person name="Dong Y."/>
            <person name="Huang W."/>
            <person name="Nel W.J."/>
            <person name="Swalarsk-Parry B.S."/>
            <person name="Vaghefi N."/>
            <person name="Wilken P.M."/>
            <person name="An Z."/>
            <person name="de Beer Z.W."/>
            <person name="De Vos L."/>
            <person name="Chen L."/>
            <person name="Duong T.A."/>
            <person name="Gao Y."/>
            <person name="Hammerbacher A."/>
            <person name="Kikkert J.R."/>
            <person name="Li Y."/>
            <person name="Li H."/>
            <person name="Li K."/>
            <person name="Li Q."/>
            <person name="Liu X."/>
            <person name="Ma X."/>
            <person name="Naidoo K."/>
            <person name="Pethybridge S.J."/>
            <person name="Sun J."/>
            <person name="Steenkamp E.T."/>
            <person name="van der Nest M.A."/>
            <person name="van Wyk S."/>
            <person name="Wingfield M.J."/>
            <person name="Xiong C."/>
            <person name="Yue Q."/>
            <person name="Zhang X."/>
        </authorList>
    </citation>
    <scope>NUCLEOTIDE SEQUENCE [LARGE SCALE GENOMIC DNA]</scope>
    <source>
        <strain evidence="2 3">BP 5553</strain>
    </source>
</reference>
<feature type="chain" id="PRO_5016877581" description="F-box domain-containing protein" evidence="1">
    <location>
        <begin position="23"/>
        <end position="560"/>
    </location>
</feature>
<dbReference type="OrthoDB" id="3945550at2759"/>
<keyword evidence="1" id="KW-0732">Signal</keyword>
<dbReference type="GeneID" id="43595141"/>
<evidence type="ECO:0000313" key="3">
    <source>
        <dbReference type="Proteomes" id="UP000254866"/>
    </source>
</evidence>
<evidence type="ECO:0000256" key="1">
    <source>
        <dbReference type="SAM" id="SignalP"/>
    </source>
</evidence>
<dbReference type="Proteomes" id="UP000254866">
    <property type="component" value="Unassembled WGS sequence"/>
</dbReference>
<evidence type="ECO:0008006" key="4">
    <source>
        <dbReference type="Google" id="ProtNLM"/>
    </source>
</evidence>
<name>A0A370U3J0_9HELO</name>
<dbReference type="SUPFAM" id="SSF52047">
    <property type="entry name" value="RNI-like"/>
    <property type="match status" value="1"/>
</dbReference>